<reference evidence="3" key="1">
    <citation type="journal article" date="2011" name="PLoS Genet.">
        <title>Genomic analysis of the necrotrophic fungal pathogens Sclerotinia sclerotiorum and Botrytis cinerea.</title>
        <authorList>
            <person name="Amselem J."/>
            <person name="Cuomo C.A."/>
            <person name="van Kan J.A."/>
            <person name="Viaud M."/>
            <person name="Benito E.P."/>
            <person name="Couloux A."/>
            <person name="Coutinho P.M."/>
            <person name="de Vries R.P."/>
            <person name="Dyer P.S."/>
            <person name="Fillinger S."/>
            <person name="Fournier E."/>
            <person name="Gout L."/>
            <person name="Hahn M."/>
            <person name="Kohn L."/>
            <person name="Lapalu N."/>
            <person name="Plummer K.M."/>
            <person name="Pradier J.M."/>
            <person name="Quevillon E."/>
            <person name="Sharon A."/>
            <person name="Simon A."/>
            <person name="ten Have A."/>
            <person name="Tudzynski B."/>
            <person name="Tudzynski P."/>
            <person name="Wincker P."/>
            <person name="Andrew M."/>
            <person name="Anthouard V."/>
            <person name="Beever R.E."/>
            <person name="Beffa R."/>
            <person name="Benoit I."/>
            <person name="Bouzid O."/>
            <person name="Brault B."/>
            <person name="Chen Z."/>
            <person name="Choquer M."/>
            <person name="Collemare J."/>
            <person name="Cotton P."/>
            <person name="Danchin E.G."/>
            <person name="Da Silva C."/>
            <person name="Gautier A."/>
            <person name="Giraud C."/>
            <person name="Giraud T."/>
            <person name="Gonzalez C."/>
            <person name="Grossetete S."/>
            <person name="Guldener U."/>
            <person name="Henrissat B."/>
            <person name="Howlett B.J."/>
            <person name="Kodira C."/>
            <person name="Kretschmer M."/>
            <person name="Lappartient A."/>
            <person name="Leroch M."/>
            <person name="Levis C."/>
            <person name="Mauceli E."/>
            <person name="Neuveglise C."/>
            <person name="Oeser B."/>
            <person name="Pearson M."/>
            <person name="Poulain J."/>
            <person name="Poussereau N."/>
            <person name="Quesneville H."/>
            <person name="Rascle C."/>
            <person name="Schumacher J."/>
            <person name="Segurens B."/>
            <person name="Sexton A."/>
            <person name="Silva E."/>
            <person name="Sirven C."/>
            <person name="Soanes D.M."/>
            <person name="Talbot N.J."/>
            <person name="Templeton M."/>
            <person name="Yandava C."/>
            <person name="Yarden O."/>
            <person name="Zeng Q."/>
            <person name="Rollins J.A."/>
            <person name="Lebrun M.H."/>
            <person name="Dickman M."/>
        </authorList>
    </citation>
    <scope>NUCLEOTIDE SEQUENCE [LARGE SCALE GENOMIC DNA]</scope>
    <source>
        <strain evidence="3">T4</strain>
    </source>
</reference>
<dbReference type="EMBL" id="FQ790281">
    <property type="protein sequence ID" value="CCD46278.1"/>
    <property type="molecule type" value="Genomic_DNA"/>
</dbReference>
<evidence type="ECO:0000313" key="2">
    <source>
        <dbReference type="EMBL" id="CCD46278.1"/>
    </source>
</evidence>
<feature type="region of interest" description="Disordered" evidence="1">
    <location>
        <begin position="1"/>
        <end position="22"/>
    </location>
</feature>
<dbReference type="AlphaFoldDB" id="G2Y0W3"/>
<dbReference type="Proteomes" id="UP000008177">
    <property type="component" value="Unplaced contigs"/>
</dbReference>
<sequence>MFLIENPSVGKANASPYGKPSADLSATTTIDDKNIIDTWLDTPGGYIRGHMENTIL</sequence>
<organism evidence="2 3">
    <name type="scientific">Botryotinia fuckeliana (strain T4)</name>
    <name type="common">Noble rot fungus</name>
    <name type="synonym">Botrytis cinerea</name>
    <dbReference type="NCBI Taxonomy" id="999810"/>
    <lineage>
        <taxon>Eukaryota</taxon>
        <taxon>Fungi</taxon>
        <taxon>Dikarya</taxon>
        <taxon>Ascomycota</taxon>
        <taxon>Pezizomycotina</taxon>
        <taxon>Leotiomycetes</taxon>
        <taxon>Helotiales</taxon>
        <taxon>Sclerotiniaceae</taxon>
        <taxon>Botrytis</taxon>
    </lineage>
</organism>
<proteinExistence type="predicted"/>
<protein>
    <submittedName>
        <fullName evidence="2">Uncharacterized protein</fullName>
    </submittedName>
</protein>
<gene>
    <name evidence="2" type="ORF">BofuT4_uP118280.1</name>
</gene>
<accession>G2Y0W3</accession>
<dbReference type="HOGENOM" id="CLU_3013911_0_0_1"/>
<evidence type="ECO:0000313" key="3">
    <source>
        <dbReference type="Proteomes" id="UP000008177"/>
    </source>
</evidence>
<dbReference type="InParanoid" id="G2Y0W3"/>
<evidence type="ECO:0000256" key="1">
    <source>
        <dbReference type="SAM" id="MobiDB-lite"/>
    </source>
</evidence>
<name>G2Y0W3_BOTF4</name>